<dbReference type="Pfam" id="PF04729">
    <property type="entry name" value="ASF1_hist_chap"/>
    <property type="match status" value="1"/>
</dbReference>
<dbReference type="GO" id="GO:0042393">
    <property type="term" value="F:histone binding"/>
    <property type="evidence" value="ECO:0007669"/>
    <property type="project" value="TreeGrafter"/>
</dbReference>
<organism evidence="9 10">
    <name type="scientific">Tieghemiomyces parasiticus</name>
    <dbReference type="NCBI Taxonomy" id="78921"/>
    <lineage>
        <taxon>Eukaryota</taxon>
        <taxon>Fungi</taxon>
        <taxon>Fungi incertae sedis</taxon>
        <taxon>Zoopagomycota</taxon>
        <taxon>Kickxellomycotina</taxon>
        <taxon>Dimargaritomycetes</taxon>
        <taxon>Dimargaritales</taxon>
        <taxon>Dimargaritaceae</taxon>
        <taxon>Tieghemiomyces</taxon>
    </lineage>
</organism>
<keyword evidence="5" id="KW-0143">Chaperone</keyword>
<evidence type="ECO:0000256" key="7">
    <source>
        <dbReference type="ARBA" id="ARBA00032776"/>
    </source>
</evidence>
<evidence type="ECO:0000313" key="10">
    <source>
        <dbReference type="Proteomes" id="UP001150569"/>
    </source>
</evidence>
<dbReference type="OrthoDB" id="29755at2759"/>
<dbReference type="PANTHER" id="PTHR12040">
    <property type="entry name" value="ANTI-SILENCING PROTEIN 1"/>
    <property type="match status" value="1"/>
</dbReference>
<accession>A0A9W8AHS0</accession>
<comment type="similarity">
    <text evidence="2">Belongs to the ASF1 family.</text>
</comment>
<protein>
    <recommendedName>
        <fullName evidence="7">Anti-silencing function protein 1</fullName>
    </recommendedName>
</protein>
<keyword evidence="4" id="KW-0804">Transcription</keyword>
<evidence type="ECO:0000256" key="6">
    <source>
        <dbReference type="ARBA" id="ARBA00023242"/>
    </source>
</evidence>
<dbReference type="GO" id="GO:0006335">
    <property type="term" value="P:DNA replication-dependent chromatin assembly"/>
    <property type="evidence" value="ECO:0007669"/>
    <property type="project" value="TreeGrafter"/>
</dbReference>
<dbReference type="AlphaFoldDB" id="A0A9W8AHS0"/>
<proteinExistence type="inferred from homology"/>
<dbReference type="GO" id="GO:0000785">
    <property type="term" value="C:chromatin"/>
    <property type="evidence" value="ECO:0007669"/>
    <property type="project" value="TreeGrafter"/>
</dbReference>
<feature type="region of interest" description="Disordered" evidence="8">
    <location>
        <begin position="157"/>
        <end position="189"/>
    </location>
</feature>
<dbReference type="InterPro" id="IPR036747">
    <property type="entry name" value="ASF1-like_sf"/>
</dbReference>
<dbReference type="PANTHER" id="PTHR12040:SF0">
    <property type="entry name" value="HISTONE CHAPERONE ASF1"/>
    <property type="match status" value="1"/>
</dbReference>
<evidence type="ECO:0000256" key="3">
    <source>
        <dbReference type="ARBA" id="ARBA00023015"/>
    </source>
</evidence>
<dbReference type="SUPFAM" id="SSF101546">
    <property type="entry name" value="ASF1-like"/>
    <property type="match status" value="1"/>
</dbReference>
<keyword evidence="6" id="KW-0539">Nucleus</keyword>
<evidence type="ECO:0000256" key="2">
    <source>
        <dbReference type="ARBA" id="ARBA00006051"/>
    </source>
</evidence>
<dbReference type="Proteomes" id="UP001150569">
    <property type="component" value="Unassembled WGS sequence"/>
</dbReference>
<name>A0A9W8AHS0_9FUNG</name>
<feature type="compositionally biased region" description="Polar residues" evidence="8">
    <location>
        <begin position="169"/>
        <end position="185"/>
    </location>
</feature>
<evidence type="ECO:0000256" key="5">
    <source>
        <dbReference type="ARBA" id="ARBA00023186"/>
    </source>
</evidence>
<dbReference type="GO" id="GO:0005634">
    <property type="term" value="C:nucleus"/>
    <property type="evidence" value="ECO:0007669"/>
    <property type="project" value="UniProtKB-SubCell"/>
</dbReference>
<dbReference type="EMBL" id="JANBPT010000136">
    <property type="protein sequence ID" value="KAJ1927062.1"/>
    <property type="molecule type" value="Genomic_DNA"/>
</dbReference>
<evidence type="ECO:0000256" key="4">
    <source>
        <dbReference type="ARBA" id="ARBA00023163"/>
    </source>
</evidence>
<comment type="caution">
    <text evidence="9">The sequence shown here is derived from an EMBL/GenBank/DDBJ whole genome shotgun (WGS) entry which is preliminary data.</text>
</comment>
<evidence type="ECO:0000256" key="8">
    <source>
        <dbReference type="SAM" id="MobiDB-lite"/>
    </source>
</evidence>
<evidence type="ECO:0000313" key="9">
    <source>
        <dbReference type="EMBL" id="KAJ1927062.1"/>
    </source>
</evidence>
<dbReference type="FunFam" id="2.60.40.1490:FF:000001">
    <property type="entry name" value="Histone chaperone ASF1"/>
    <property type="match status" value="1"/>
</dbReference>
<evidence type="ECO:0000256" key="1">
    <source>
        <dbReference type="ARBA" id="ARBA00004123"/>
    </source>
</evidence>
<dbReference type="InterPro" id="IPR006818">
    <property type="entry name" value="ASF1-like"/>
</dbReference>
<dbReference type="Gene3D" id="2.60.40.1490">
    <property type="entry name" value="Histone chaperone ASF1-like"/>
    <property type="match status" value="1"/>
</dbReference>
<sequence>MSLVNITDIKILDNPTAFQNPYHFEVTFECLQELEDDLEFKLIYVGSADNSLLDQELESVLVGPVPVGVNKFALTADPPKPESLQPEDILGVTVIILACSYKNEEFVRVGYYVNNEYTEEELRENPPETVAFDKVQRNVLAEKPRVTRFNIKWDTPAGVEGGEVGESATDGNSGAMTEGTSTAGEQDTAMEDVSVAAVGPSSVLAGSN</sequence>
<reference evidence="9" key="1">
    <citation type="submission" date="2022-07" db="EMBL/GenBank/DDBJ databases">
        <title>Phylogenomic reconstructions and comparative analyses of Kickxellomycotina fungi.</title>
        <authorList>
            <person name="Reynolds N.K."/>
            <person name="Stajich J.E."/>
            <person name="Barry K."/>
            <person name="Grigoriev I.V."/>
            <person name="Crous P."/>
            <person name="Smith M.E."/>
        </authorList>
    </citation>
    <scope>NUCLEOTIDE SEQUENCE</scope>
    <source>
        <strain evidence="9">RSA 861</strain>
    </source>
</reference>
<gene>
    <name evidence="9" type="primary">ASF1_1</name>
    <name evidence="9" type="ORF">IWQ60_003254</name>
</gene>
<keyword evidence="10" id="KW-1185">Reference proteome</keyword>
<comment type="subcellular location">
    <subcellularLocation>
        <location evidence="1">Nucleus</location>
    </subcellularLocation>
</comment>
<keyword evidence="3" id="KW-0805">Transcription regulation</keyword>